<dbReference type="Pfam" id="PF01796">
    <property type="entry name" value="OB_ChsH2_C"/>
    <property type="match status" value="1"/>
</dbReference>
<dbReference type="Proteomes" id="UP000184226">
    <property type="component" value="Unassembled WGS sequence"/>
</dbReference>
<dbReference type="InterPro" id="IPR052513">
    <property type="entry name" value="Thioester_dehydratase-like"/>
</dbReference>
<evidence type="ECO:0008006" key="5">
    <source>
        <dbReference type="Google" id="ProtNLM"/>
    </source>
</evidence>
<organism evidence="3 4">
    <name type="scientific">Pollutimonas bauzanensis</name>
    <dbReference type="NCBI Taxonomy" id="658167"/>
    <lineage>
        <taxon>Bacteria</taxon>
        <taxon>Pseudomonadati</taxon>
        <taxon>Pseudomonadota</taxon>
        <taxon>Betaproteobacteria</taxon>
        <taxon>Burkholderiales</taxon>
        <taxon>Alcaligenaceae</taxon>
        <taxon>Pollutimonas</taxon>
    </lineage>
</organism>
<evidence type="ECO:0000313" key="4">
    <source>
        <dbReference type="Proteomes" id="UP000184226"/>
    </source>
</evidence>
<feature type="domain" description="ChsH2 rubredoxin-like zinc ribbon" evidence="2">
    <location>
        <begin position="25"/>
        <end position="48"/>
    </location>
</feature>
<dbReference type="InterPro" id="IPR022002">
    <property type="entry name" value="ChsH2_Znr"/>
</dbReference>
<dbReference type="InterPro" id="IPR002878">
    <property type="entry name" value="ChsH2_C"/>
</dbReference>
<protein>
    <recommendedName>
        <fullName evidence="5">DUF35 domain-containing protein</fullName>
    </recommendedName>
</protein>
<name>A0A1M5URY0_9BURK</name>
<gene>
    <name evidence="3" type="ORF">SAMN04488135_10492</name>
</gene>
<dbReference type="PANTHER" id="PTHR34075">
    <property type="entry name" value="BLR3430 PROTEIN"/>
    <property type="match status" value="1"/>
</dbReference>
<proteinExistence type="predicted"/>
<feature type="domain" description="ChsH2 C-terminal OB-fold" evidence="1">
    <location>
        <begin position="53"/>
        <end position="114"/>
    </location>
</feature>
<dbReference type="PANTHER" id="PTHR34075:SF5">
    <property type="entry name" value="BLR3430 PROTEIN"/>
    <property type="match status" value="1"/>
</dbReference>
<evidence type="ECO:0000259" key="2">
    <source>
        <dbReference type="Pfam" id="PF12172"/>
    </source>
</evidence>
<dbReference type="AlphaFoldDB" id="A0A1M5URY0"/>
<evidence type="ECO:0000313" key="3">
    <source>
        <dbReference type="EMBL" id="SHH65739.1"/>
    </source>
</evidence>
<dbReference type="OrthoDB" id="5514845at2"/>
<dbReference type="Pfam" id="PF12172">
    <property type="entry name" value="zf-ChsH2"/>
    <property type="match status" value="1"/>
</dbReference>
<dbReference type="RefSeq" id="WP_073102783.1">
    <property type="nucleotide sequence ID" value="NZ_FQXE01000004.1"/>
</dbReference>
<dbReference type="InterPro" id="IPR012340">
    <property type="entry name" value="NA-bd_OB-fold"/>
</dbReference>
<dbReference type="SUPFAM" id="SSF50249">
    <property type="entry name" value="Nucleic acid-binding proteins"/>
    <property type="match status" value="1"/>
</dbReference>
<keyword evidence="4" id="KW-1185">Reference proteome</keyword>
<reference evidence="3 4" key="1">
    <citation type="submission" date="2016-11" db="EMBL/GenBank/DDBJ databases">
        <authorList>
            <person name="Jaros S."/>
            <person name="Januszkiewicz K."/>
            <person name="Wedrychowicz H."/>
        </authorList>
    </citation>
    <scope>NUCLEOTIDE SEQUENCE [LARGE SCALE GENOMIC DNA]</scope>
    <source>
        <strain evidence="3 4">CGMCC 1.10190</strain>
    </source>
</reference>
<accession>A0A1M5URY0</accession>
<dbReference type="EMBL" id="FQXE01000004">
    <property type="protein sequence ID" value="SHH65739.1"/>
    <property type="molecule type" value="Genomic_DNA"/>
</dbReference>
<sequence length="136" mass="14764">MSIQSSDAESGRYWDRVRGLGFALPYCTDCGQFHFYPRPACPFCGGTRIAPARASGKGEVYSYSVVHRAPKPAFAAGIPYAIAIVATDEGPHLLTRIVNVDPDSIRIGMRVRVCGPAAMPEPLFEPDEPQVPKETP</sequence>
<dbReference type="STRING" id="658167.SAMN04488135_10492"/>
<evidence type="ECO:0000259" key="1">
    <source>
        <dbReference type="Pfam" id="PF01796"/>
    </source>
</evidence>